<gene>
    <name evidence="2" type="ORF">CPT_Mendera_203</name>
</gene>
<dbReference type="EMBL" id="MN098328">
    <property type="protein sequence ID" value="QFR56729.1"/>
    <property type="molecule type" value="Genomic_DNA"/>
</dbReference>
<evidence type="ECO:0000313" key="3">
    <source>
        <dbReference type="Proteomes" id="UP000326601"/>
    </source>
</evidence>
<keyword evidence="1" id="KW-0175">Coiled coil</keyword>
<dbReference type="Proteomes" id="UP000326601">
    <property type="component" value="Segment"/>
</dbReference>
<name>A0A5P8PJ81_9CAUD</name>
<sequence length="76" mass="8841">MTDDGILAQILSVVTELQVTVNERLDRAEDNIESITKRLDLALSRAFHNGDLDAHRVWHQQHALPAWRRKLITWLE</sequence>
<organism evidence="2 3">
    <name type="scientific">Stenotrophomonas phage Mendera</name>
    <dbReference type="NCBI Taxonomy" id="2650877"/>
    <lineage>
        <taxon>Viruses</taxon>
        <taxon>Duplodnaviria</taxon>
        <taxon>Heunggongvirae</taxon>
        <taxon>Uroviricota</taxon>
        <taxon>Caudoviricetes</taxon>
        <taxon>Menderavirus</taxon>
        <taxon>Menderavirus mendera</taxon>
    </lineage>
</organism>
<keyword evidence="3" id="KW-1185">Reference proteome</keyword>
<accession>A0A5P8PJ81</accession>
<evidence type="ECO:0000313" key="2">
    <source>
        <dbReference type="EMBL" id="QFR56729.1"/>
    </source>
</evidence>
<protein>
    <submittedName>
        <fullName evidence="2">Uncharacterized protein</fullName>
    </submittedName>
</protein>
<reference evidence="3" key="1">
    <citation type="submission" date="2019-06" db="EMBL/GenBank/DDBJ databases">
        <title>Complete genome sequence of Stenotrophomonas phage Mendera.</title>
        <authorList>
            <person name="Garza K."/>
            <person name="Newkirk H."/>
            <person name="Moreland R."/>
            <person name="Liu M."/>
            <person name="Ramsey J."/>
            <person name="Gonzalez C.F."/>
            <person name="Leavitt J."/>
        </authorList>
    </citation>
    <scope>NUCLEOTIDE SEQUENCE [LARGE SCALE GENOMIC DNA]</scope>
</reference>
<proteinExistence type="predicted"/>
<evidence type="ECO:0000256" key="1">
    <source>
        <dbReference type="SAM" id="Coils"/>
    </source>
</evidence>
<feature type="coiled-coil region" evidence="1">
    <location>
        <begin position="18"/>
        <end position="45"/>
    </location>
</feature>